<dbReference type="InterPro" id="IPR014001">
    <property type="entry name" value="Helicase_ATP-bd"/>
</dbReference>
<dbReference type="GO" id="GO:0006281">
    <property type="term" value="P:DNA repair"/>
    <property type="evidence" value="ECO:0007669"/>
    <property type="project" value="TreeGrafter"/>
</dbReference>
<dbReference type="VEuPathDB" id="ToxoDB:LOC34623102"/>
<dbReference type="GO" id="GO:0004386">
    <property type="term" value="F:helicase activity"/>
    <property type="evidence" value="ECO:0007669"/>
    <property type="project" value="UniProtKB-KW"/>
</dbReference>
<proteinExistence type="predicted"/>
<dbReference type="GO" id="GO:0005524">
    <property type="term" value="F:ATP binding"/>
    <property type="evidence" value="ECO:0007669"/>
    <property type="project" value="UniProtKB-KW"/>
</dbReference>
<keyword evidence="2" id="KW-0378">Hydrolase</keyword>
<dbReference type="Pfam" id="PF00176">
    <property type="entry name" value="SNF2-rel_dom"/>
    <property type="match status" value="1"/>
</dbReference>
<sequence>MAAAAVPKKTALVLLRHKFPPAPQLLSLQQLQQAKQAASSSLSAAVTGSDSLADGGAVKKQAAQEAASADAAGVDAALYASLREFQRQGVAFGLQRHGRVLIGDEMGLGKTIQALTIAAHYMEDWPLLVVCPSSIRFQWRDQALRWLGHILTPEQVADVLTSHKICIIRNGKTEISSQTRVVIISYDLLAKQERFQANYQASLRLFLTYTRTEGLCCGSCSAHAINQLLKRHAIHHPPPPLPLLLTPLFFVMALVSVSLSLLMQCVICDESHYLKNHHAKRTQMICPMLRHARRALLLSGTPALNRPVELYQQLNSLLPDLCSYREFSDRYCLPVFNAFTKRLEDEGHQHEEELHLLLKHTVLIRRLKKDVLTELPPKLRSRIPIEISPKDLKEIRRKLAGCDVSTLVPKESDEAAGAGTTDAGAALSKDSVAVLSITACGQGLDLTAAGTVVFAELYWVPGFILQAEDRSHRIGNQHRSVQIHYLIGENTIDDAVYRLLQTKWGVLTSTLDGQQQQLSIETCSKHAMPSLARSGLPEKGQEETHAAAEEDDSIEPVQEGGSRLKRLPACSRSPSRSLGRPQRLRGDPIPPADRVVVLAAAVFAAVASNGEIPASQGTLRLEGLPTTQAVSAPLGDPTDRQVTTYIALHKSLSESSTEGERYGVRLKGLKAAAVRRTDSVYVETSEGPQSSGFERAPGLRLPRGSSAALLGTEGHAEGPLGGPSSAGGTAQQLTEGRLAAWVVVVVVGSQQQMKRQKKGLTSLGNFT</sequence>
<dbReference type="CDD" id="cd18793">
    <property type="entry name" value="SF2_C_SNF"/>
    <property type="match status" value="1"/>
</dbReference>
<name>A0A1D3CQW3_9EIME</name>
<organism evidence="7 8">
    <name type="scientific">Cyclospora cayetanensis</name>
    <dbReference type="NCBI Taxonomy" id="88456"/>
    <lineage>
        <taxon>Eukaryota</taxon>
        <taxon>Sar</taxon>
        <taxon>Alveolata</taxon>
        <taxon>Apicomplexa</taxon>
        <taxon>Conoidasida</taxon>
        <taxon>Coccidia</taxon>
        <taxon>Eucoccidiorida</taxon>
        <taxon>Eimeriorina</taxon>
        <taxon>Eimeriidae</taxon>
        <taxon>Cyclospora</taxon>
    </lineage>
</organism>
<dbReference type="InParanoid" id="A0A1D3CQW3"/>
<feature type="region of interest" description="Disordered" evidence="5">
    <location>
        <begin position="710"/>
        <end position="729"/>
    </location>
</feature>
<gene>
    <name evidence="7" type="ORF">cyc_07067</name>
</gene>
<evidence type="ECO:0000256" key="4">
    <source>
        <dbReference type="ARBA" id="ARBA00022840"/>
    </source>
</evidence>
<evidence type="ECO:0000256" key="2">
    <source>
        <dbReference type="ARBA" id="ARBA00022801"/>
    </source>
</evidence>
<keyword evidence="3 7" id="KW-0347">Helicase</keyword>
<dbReference type="AlphaFoldDB" id="A0A1D3CQW3"/>
<dbReference type="InterPro" id="IPR000330">
    <property type="entry name" value="SNF2_N"/>
</dbReference>
<protein>
    <submittedName>
        <fullName evidence="7">Helicase conserved c-terminal domain-containing protein</fullName>
    </submittedName>
</protein>
<evidence type="ECO:0000313" key="8">
    <source>
        <dbReference type="Proteomes" id="UP000095192"/>
    </source>
</evidence>
<dbReference type="GO" id="GO:0043596">
    <property type="term" value="C:nuclear replication fork"/>
    <property type="evidence" value="ECO:0007669"/>
    <property type="project" value="TreeGrafter"/>
</dbReference>
<dbReference type="GO" id="GO:0016787">
    <property type="term" value="F:hydrolase activity"/>
    <property type="evidence" value="ECO:0007669"/>
    <property type="project" value="UniProtKB-KW"/>
</dbReference>
<dbReference type="VEuPathDB" id="ToxoDB:cyc_07067"/>
<dbReference type="GO" id="GO:0004520">
    <property type="term" value="F:DNA endonuclease activity"/>
    <property type="evidence" value="ECO:0007669"/>
    <property type="project" value="TreeGrafter"/>
</dbReference>
<dbReference type="InterPro" id="IPR049730">
    <property type="entry name" value="SNF2/RAD54-like_C"/>
</dbReference>
<feature type="domain" description="Helicase ATP-binding" evidence="6">
    <location>
        <begin position="91"/>
        <end position="320"/>
    </location>
</feature>
<dbReference type="InterPro" id="IPR027417">
    <property type="entry name" value="P-loop_NTPase"/>
</dbReference>
<feature type="region of interest" description="Disordered" evidence="5">
    <location>
        <begin position="529"/>
        <end position="590"/>
    </location>
</feature>
<dbReference type="PROSITE" id="PS51192">
    <property type="entry name" value="HELICASE_ATP_BIND_1"/>
    <property type="match status" value="1"/>
</dbReference>
<accession>A0A1D3CQW3</accession>
<dbReference type="PANTHER" id="PTHR45766:SF3">
    <property type="entry name" value="DNA ANNEALING HELICASE AND ENDONUCLEASE ZRANB3"/>
    <property type="match status" value="1"/>
</dbReference>
<dbReference type="PANTHER" id="PTHR45766">
    <property type="entry name" value="DNA ANNEALING HELICASE AND ENDONUCLEASE ZRANB3 FAMILY MEMBER"/>
    <property type="match status" value="1"/>
</dbReference>
<dbReference type="GO" id="GO:0031297">
    <property type="term" value="P:replication fork processing"/>
    <property type="evidence" value="ECO:0007669"/>
    <property type="project" value="TreeGrafter"/>
</dbReference>
<feature type="region of interest" description="Disordered" evidence="5">
    <location>
        <begin position="681"/>
        <end position="705"/>
    </location>
</feature>
<reference evidence="7 8" key="1">
    <citation type="journal article" date="2016" name="BMC Genomics">
        <title>Comparative genomics reveals Cyclospora cayetanensis possesses coccidia-like metabolism and invasion components but unique surface antigens.</title>
        <authorList>
            <person name="Liu S."/>
            <person name="Wang L."/>
            <person name="Zheng H."/>
            <person name="Xu Z."/>
            <person name="Roellig D.M."/>
            <person name="Li N."/>
            <person name="Frace M.A."/>
            <person name="Tang K."/>
            <person name="Arrowood M.J."/>
            <person name="Moss D.M."/>
            <person name="Zhang L."/>
            <person name="Feng Y."/>
            <person name="Xiao L."/>
        </authorList>
    </citation>
    <scope>NUCLEOTIDE SEQUENCE [LARGE SCALE GENOMIC DNA]</scope>
    <source>
        <strain evidence="7 8">CHN_HEN01</strain>
    </source>
</reference>
<dbReference type="InterPro" id="IPR038718">
    <property type="entry name" value="SNF2-like_sf"/>
</dbReference>
<dbReference type="Gene3D" id="3.40.50.300">
    <property type="entry name" value="P-loop containing nucleotide triphosphate hydrolases"/>
    <property type="match status" value="1"/>
</dbReference>
<dbReference type="Gene3D" id="3.40.50.10810">
    <property type="entry name" value="Tandem AAA-ATPase domain"/>
    <property type="match status" value="2"/>
</dbReference>
<dbReference type="CDD" id="cd18010">
    <property type="entry name" value="DEXHc_HARP_SMARCAL1"/>
    <property type="match status" value="1"/>
</dbReference>
<evidence type="ECO:0000256" key="1">
    <source>
        <dbReference type="ARBA" id="ARBA00022741"/>
    </source>
</evidence>
<keyword evidence="8" id="KW-1185">Reference proteome</keyword>
<dbReference type="EMBL" id="JROU02002287">
    <property type="protein sequence ID" value="OEH73584.1"/>
    <property type="molecule type" value="Genomic_DNA"/>
</dbReference>
<dbReference type="Proteomes" id="UP000095192">
    <property type="component" value="Unassembled WGS sequence"/>
</dbReference>
<evidence type="ECO:0000259" key="6">
    <source>
        <dbReference type="PROSITE" id="PS51192"/>
    </source>
</evidence>
<evidence type="ECO:0000256" key="5">
    <source>
        <dbReference type="SAM" id="MobiDB-lite"/>
    </source>
</evidence>
<dbReference type="FunCoup" id="A0A1D3CQW3">
    <property type="interactions" value="4"/>
</dbReference>
<dbReference type="SUPFAM" id="SSF52540">
    <property type="entry name" value="P-loop containing nucleoside triphosphate hydrolases"/>
    <property type="match status" value="2"/>
</dbReference>
<evidence type="ECO:0000313" key="7">
    <source>
        <dbReference type="EMBL" id="OEH73584.1"/>
    </source>
</evidence>
<feature type="compositionally biased region" description="Basic and acidic residues" evidence="5">
    <location>
        <begin position="539"/>
        <end position="548"/>
    </location>
</feature>
<keyword evidence="1" id="KW-0547">Nucleotide-binding</keyword>
<evidence type="ECO:0000256" key="3">
    <source>
        <dbReference type="ARBA" id="ARBA00022806"/>
    </source>
</evidence>
<keyword evidence="4" id="KW-0067">ATP-binding</keyword>
<dbReference type="SMART" id="SM00487">
    <property type="entry name" value="DEXDc"/>
    <property type="match status" value="1"/>
</dbReference>
<comment type="caution">
    <text evidence="7">The sequence shown here is derived from an EMBL/GenBank/DDBJ whole genome shotgun (WGS) entry which is preliminary data.</text>
</comment>